<accession>A0ABV4X3V2</accession>
<name>A0ABV4X3V2_9CYAN</name>
<evidence type="ECO:0000313" key="2">
    <source>
        <dbReference type="Proteomes" id="UP001576774"/>
    </source>
</evidence>
<evidence type="ECO:0000313" key="1">
    <source>
        <dbReference type="EMBL" id="MFB2877462.1"/>
    </source>
</evidence>
<organism evidence="1 2">
    <name type="scientific">Floridaenema aerugineum BLCC-F46</name>
    <dbReference type="NCBI Taxonomy" id="3153654"/>
    <lineage>
        <taxon>Bacteria</taxon>
        <taxon>Bacillati</taxon>
        <taxon>Cyanobacteriota</taxon>
        <taxon>Cyanophyceae</taxon>
        <taxon>Oscillatoriophycideae</taxon>
        <taxon>Aerosakkonematales</taxon>
        <taxon>Aerosakkonemataceae</taxon>
        <taxon>Floridanema</taxon>
        <taxon>Floridanema aerugineum</taxon>
    </lineage>
</organism>
<dbReference type="Proteomes" id="UP001576774">
    <property type="component" value="Unassembled WGS sequence"/>
</dbReference>
<protein>
    <submittedName>
        <fullName evidence="1">Uncharacterized protein</fullName>
    </submittedName>
</protein>
<dbReference type="RefSeq" id="WP_413270561.1">
    <property type="nucleotide sequence ID" value="NZ_JBHFNQ010000090.1"/>
</dbReference>
<reference evidence="1 2" key="1">
    <citation type="submission" date="2024-09" db="EMBL/GenBank/DDBJ databases">
        <title>Floridaenema gen nov. (Aerosakkonemataceae, Aerosakkonematales ord. nov., Cyanobacteria) from benthic tropical and subtropical fresh waters, with the description of four new species.</title>
        <authorList>
            <person name="Moretto J.A."/>
            <person name="Berthold D.E."/>
            <person name="Lefler F.W."/>
            <person name="Huang I.-S."/>
            <person name="Laughinghouse H. IV."/>
        </authorList>
    </citation>
    <scope>NUCLEOTIDE SEQUENCE [LARGE SCALE GENOMIC DNA]</scope>
    <source>
        <strain evidence="1 2">BLCC-F46</strain>
    </source>
</reference>
<keyword evidence="2" id="KW-1185">Reference proteome</keyword>
<dbReference type="EMBL" id="JBHFNQ010000090">
    <property type="protein sequence ID" value="MFB2877462.1"/>
    <property type="molecule type" value="Genomic_DNA"/>
</dbReference>
<sequence>MKELPDEKILLEMLEVFKDAEVKAREMSEWASAIAFKYQKRMREIREARQQQASGVE</sequence>
<gene>
    <name evidence="1" type="ORF">ACE1CC_11315</name>
</gene>
<proteinExistence type="predicted"/>
<comment type="caution">
    <text evidence="1">The sequence shown here is derived from an EMBL/GenBank/DDBJ whole genome shotgun (WGS) entry which is preliminary data.</text>
</comment>